<keyword evidence="1" id="KW-0442">Lipid degradation</keyword>
<dbReference type="InterPro" id="IPR029058">
    <property type="entry name" value="AB_hydrolase_fold"/>
</dbReference>
<evidence type="ECO:0000259" key="4">
    <source>
        <dbReference type="Pfam" id="PF00561"/>
    </source>
</evidence>
<dbReference type="EMBL" id="CAFBMM010000106">
    <property type="protein sequence ID" value="CAB4916862.1"/>
    <property type="molecule type" value="Genomic_DNA"/>
</dbReference>
<dbReference type="Pfam" id="PF00561">
    <property type="entry name" value="Abhydrolase_1"/>
    <property type="match status" value="1"/>
</dbReference>
<evidence type="ECO:0000256" key="1">
    <source>
        <dbReference type="ARBA" id="ARBA00022963"/>
    </source>
</evidence>
<evidence type="ECO:0000256" key="2">
    <source>
        <dbReference type="ARBA" id="ARBA00023098"/>
    </source>
</evidence>
<dbReference type="SUPFAM" id="SSF53474">
    <property type="entry name" value="alpha/beta-Hydrolases"/>
    <property type="match status" value="1"/>
</dbReference>
<sequence length="359" mass="39295">MSSPFLGPIPAPTTGEPPALDSPEFSALIEWETGEDERHVVRTEDGWNITLYRYRAQGNPREVPILCGHGLAGSRLIYDVHPKYSMARALAADGFDVWLMDMRGRNESWPDGGADETLQWCFDDFVFQDIPAAAKKVQEVTGADGIGWLGTEMSGIALYAMAISNTVPGLRGGITMGSPAITSPDGEVPGVTTPYPERGETRYEFSMVRHIGPALAAERSEVIDGSFRNQNTDWLVVARYFAHGVPDEATAIIDQFKDWMDSQSMRSRDGSVVWSDRLGEITIPIMVAAGGNDRQRPPAGARATYEALGSKEKEWFLAGVETGFPIDVGHDDFLTGLCSPSMIFPRLAEWLDAHVSPRA</sequence>
<gene>
    <name evidence="5" type="ORF">UFOPK2683_00977</name>
    <name evidence="6" type="ORF">UFOPK3605_01460</name>
</gene>
<accession>A0A6J6RU34</accession>
<feature type="region of interest" description="Disordered" evidence="3">
    <location>
        <begin position="1"/>
        <end position="21"/>
    </location>
</feature>
<dbReference type="PANTHER" id="PTHR11005">
    <property type="entry name" value="LYSOSOMAL ACID LIPASE-RELATED"/>
    <property type="match status" value="1"/>
</dbReference>
<protein>
    <submittedName>
        <fullName evidence="5">Unannotated protein</fullName>
    </submittedName>
</protein>
<name>A0A6J6RU34_9ZZZZ</name>
<feature type="domain" description="AB hydrolase-1" evidence="4">
    <location>
        <begin position="64"/>
        <end position="153"/>
    </location>
</feature>
<evidence type="ECO:0000313" key="6">
    <source>
        <dbReference type="EMBL" id="CAB4916862.1"/>
    </source>
</evidence>
<dbReference type="Gene3D" id="3.40.50.1820">
    <property type="entry name" value="alpha/beta hydrolase"/>
    <property type="match status" value="2"/>
</dbReference>
<dbReference type="EMBL" id="CAEZYK010000051">
    <property type="protein sequence ID" value="CAB4725909.1"/>
    <property type="molecule type" value="Genomic_DNA"/>
</dbReference>
<organism evidence="5">
    <name type="scientific">freshwater metagenome</name>
    <dbReference type="NCBI Taxonomy" id="449393"/>
    <lineage>
        <taxon>unclassified sequences</taxon>
        <taxon>metagenomes</taxon>
        <taxon>ecological metagenomes</taxon>
    </lineage>
</organism>
<dbReference type="InterPro" id="IPR000073">
    <property type="entry name" value="AB_hydrolase_1"/>
</dbReference>
<keyword evidence="2" id="KW-0443">Lipid metabolism</keyword>
<dbReference type="AlphaFoldDB" id="A0A6J6RU34"/>
<proteinExistence type="predicted"/>
<evidence type="ECO:0000256" key="3">
    <source>
        <dbReference type="SAM" id="MobiDB-lite"/>
    </source>
</evidence>
<reference evidence="5" key="1">
    <citation type="submission" date="2020-05" db="EMBL/GenBank/DDBJ databases">
        <authorList>
            <person name="Chiriac C."/>
            <person name="Salcher M."/>
            <person name="Ghai R."/>
            <person name="Kavagutti S V."/>
        </authorList>
    </citation>
    <scope>NUCLEOTIDE SEQUENCE</scope>
</reference>
<dbReference type="GO" id="GO:0016042">
    <property type="term" value="P:lipid catabolic process"/>
    <property type="evidence" value="ECO:0007669"/>
    <property type="project" value="UniProtKB-KW"/>
</dbReference>
<evidence type="ECO:0000313" key="5">
    <source>
        <dbReference type="EMBL" id="CAB4725909.1"/>
    </source>
</evidence>